<evidence type="ECO:0000256" key="1">
    <source>
        <dbReference type="SAM" id="MobiDB-lite"/>
    </source>
</evidence>
<dbReference type="Proteomes" id="UP000050741">
    <property type="component" value="Unassembled WGS sequence"/>
</dbReference>
<reference evidence="2" key="1">
    <citation type="submission" date="2014-05" db="EMBL/GenBank/DDBJ databases">
        <title>The genome and life-stage specific transcriptomes of Globodera pallida elucidate key aspects of plant parasitism by a cyst nematode.</title>
        <authorList>
            <person name="Cotton J.A."/>
            <person name="Lilley C.J."/>
            <person name="Jones L.M."/>
            <person name="Kikuchi T."/>
            <person name="Reid A.J."/>
            <person name="Thorpe P."/>
            <person name="Tsai I.J."/>
            <person name="Beasley H."/>
            <person name="Blok V."/>
            <person name="Cock P.J.A."/>
            <person name="Van den Akker S.E."/>
            <person name="Holroyd N."/>
            <person name="Hunt M."/>
            <person name="Mantelin S."/>
            <person name="Naghra H."/>
            <person name="Pain A."/>
            <person name="Palomares-Rius J.E."/>
            <person name="Zarowiecki M."/>
            <person name="Berriman M."/>
            <person name="Jones J.T."/>
            <person name="Urwin P.E."/>
        </authorList>
    </citation>
    <scope>NUCLEOTIDE SEQUENCE [LARGE SCALE GENOMIC DNA]</scope>
    <source>
        <strain evidence="2">Lindley</strain>
    </source>
</reference>
<organism evidence="2 3">
    <name type="scientific">Globodera pallida</name>
    <name type="common">Potato cyst nematode worm</name>
    <name type="synonym">Heterodera pallida</name>
    <dbReference type="NCBI Taxonomy" id="36090"/>
    <lineage>
        <taxon>Eukaryota</taxon>
        <taxon>Metazoa</taxon>
        <taxon>Ecdysozoa</taxon>
        <taxon>Nematoda</taxon>
        <taxon>Chromadorea</taxon>
        <taxon>Rhabditida</taxon>
        <taxon>Tylenchina</taxon>
        <taxon>Tylenchomorpha</taxon>
        <taxon>Tylenchoidea</taxon>
        <taxon>Heteroderidae</taxon>
        <taxon>Heteroderinae</taxon>
        <taxon>Globodera</taxon>
    </lineage>
</organism>
<protein>
    <submittedName>
        <fullName evidence="3">Acidic leucine-rich nuclear phosphoprotein 32-related protein 2-like</fullName>
    </submittedName>
</protein>
<dbReference type="AlphaFoldDB" id="A0A183CTE4"/>
<sequence>AGAVGNEDVADRPPVEDDDDDHDGKVDGQGERGAGGEDTGVCSDYEEEDEEAAADNGGDDKVELMSTDSDDSSEGGNWGEGAEEEILL</sequence>
<name>A0A183CTE4_GLOPA</name>
<feature type="region of interest" description="Disordered" evidence="1">
    <location>
        <begin position="1"/>
        <end position="88"/>
    </location>
</feature>
<proteinExistence type="predicted"/>
<evidence type="ECO:0000313" key="3">
    <source>
        <dbReference type="WBParaSite" id="GPLIN_001615200"/>
    </source>
</evidence>
<reference evidence="3" key="2">
    <citation type="submission" date="2016-06" db="UniProtKB">
        <authorList>
            <consortium name="WormBaseParasite"/>
        </authorList>
    </citation>
    <scope>IDENTIFICATION</scope>
</reference>
<accession>A0A183CTE4</accession>
<feature type="compositionally biased region" description="Acidic residues" evidence="1">
    <location>
        <begin position="44"/>
        <end position="53"/>
    </location>
</feature>
<evidence type="ECO:0000313" key="2">
    <source>
        <dbReference type="Proteomes" id="UP000050741"/>
    </source>
</evidence>
<keyword evidence="2" id="KW-1185">Reference proteome</keyword>
<dbReference type="WBParaSite" id="GPLIN_001615200">
    <property type="protein sequence ID" value="GPLIN_001615200"/>
    <property type="gene ID" value="GPLIN_001615200"/>
</dbReference>